<gene>
    <name evidence="6" type="ORF">BREU_1749</name>
</gene>
<dbReference type="Pfam" id="PF13377">
    <property type="entry name" value="Peripla_BP_3"/>
    <property type="match status" value="1"/>
</dbReference>
<dbReference type="PANTHER" id="PTHR30146:SF149">
    <property type="entry name" value="HTH-TYPE TRANSCRIPTIONAL REGULATOR EBGR"/>
    <property type="match status" value="1"/>
</dbReference>
<evidence type="ECO:0000313" key="7">
    <source>
        <dbReference type="Proteomes" id="UP000028984"/>
    </source>
</evidence>
<accession>A0A087CTT1</accession>
<name>A0A087CTT1_9BIFI</name>
<dbReference type="SUPFAM" id="SSF53822">
    <property type="entry name" value="Periplasmic binding protein-like I"/>
    <property type="match status" value="1"/>
</dbReference>
<dbReference type="InterPro" id="IPR000843">
    <property type="entry name" value="HTH_LacI"/>
</dbReference>
<dbReference type="CDD" id="cd01544">
    <property type="entry name" value="PBP1_GalR"/>
    <property type="match status" value="1"/>
</dbReference>
<proteinExistence type="predicted"/>
<dbReference type="PRINTS" id="PR00036">
    <property type="entry name" value="HTHLACI"/>
</dbReference>
<dbReference type="GO" id="GO:0003700">
    <property type="term" value="F:DNA-binding transcription factor activity"/>
    <property type="evidence" value="ECO:0007669"/>
    <property type="project" value="TreeGrafter"/>
</dbReference>
<dbReference type="GO" id="GO:0000976">
    <property type="term" value="F:transcription cis-regulatory region binding"/>
    <property type="evidence" value="ECO:0007669"/>
    <property type="project" value="TreeGrafter"/>
</dbReference>
<evidence type="ECO:0000256" key="2">
    <source>
        <dbReference type="ARBA" id="ARBA00023125"/>
    </source>
</evidence>
<dbReference type="STRING" id="1437610.BREU_1749"/>
<sequence length="334" mass="36357">MATLKEVAEKAGVSQSTVSRLLNDPSFSIKEETKRRVLRVCEELGYRDVFRPALAVLDAPPSGEELQDAYFAELRTILADCAQESGLDHLTFVHSIGELTERADEFDGFVTIGATVFPANDLRALHEALPHGVCIDTNPAPHLFDSVCPDLSQTMLDALDALLASGRRRIAFIGGVGSLMGLHDYPEDIREASFRQWAAHLDLDVDGLVYSRGTFTVESGYEQASRLAADHRDAGTMPDGLIVAADVLAVGVLQALNALHVRVPDELAVVSVNNQSIARYTSPSLSSYAIDQRELARTALATLIDGLRHERKVRRHVLLTTKLVARASFAPSSE</sequence>
<evidence type="ECO:0000256" key="1">
    <source>
        <dbReference type="ARBA" id="ARBA00023015"/>
    </source>
</evidence>
<feature type="domain" description="HTH cro/C1-type" evidence="5">
    <location>
        <begin position="3"/>
        <end position="24"/>
    </location>
</feature>
<dbReference type="PROSITE" id="PS50943">
    <property type="entry name" value="HTH_CROC1"/>
    <property type="match status" value="1"/>
</dbReference>
<dbReference type="SMART" id="SM00354">
    <property type="entry name" value="HTH_LACI"/>
    <property type="match status" value="1"/>
</dbReference>
<dbReference type="InterPro" id="IPR046335">
    <property type="entry name" value="LacI/GalR-like_sensor"/>
</dbReference>
<keyword evidence="2" id="KW-0238">DNA-binding</keyword>
<evidence type="ECO:0000259" key="5">
    <source>
        <dbReference type="PROSITE" id="PS50943"/>
    </source>
</evidence>
<dbReference type="CDD" id="cd01392">
    <property type="entry name" value="HTH_LacI"/>
    <property type="match status" value="1"/>
</dbReference>
<dbReference type="InterPro" id="IPR028082">
    <property type="entry name" value="Peripla_BP_I"/>
</dbReference>
<dbReference type="eggNOG" id="COG1609">
    <property type="taxonomic scope" value="Bacteria"/>
</dbReference>
<dbReference type="SUPFAM" id="SSF47413">
    <property type="entry name" value="lambda repressor-like DNA-binding domains"/>
    <property type="match status" value="1"/>
</dbReference>
<feature type="domain" description="HTH lacI-type" evidence="4">
    <location>
        <begin position="2"/>
        <end position="47"/>
    </location>
</feature>
<keyword evidence="7" id="KW-1185">Reference proteome</keyword>
<keyword evidence="1" id="KW-0805">Transcription regulation</keyword>
<dbReference type="Gene3D" id="1.10.260.40">
    <property type="entry name" value="lambda repressor-like DNA-binding domains"/>
    <property type="match status" value="1"/>
</dbReference>
<dbReference type="PROSITE" id="PS50932">
    <property type="entry name" value="HTH_LACI_2"/>
    <property type="match status" value="1"/>
</dbReference>
<keyword evidence="3" id="KW-0804">Transcription</keyword>
<dbReference type="PANTHER" id="PTHR30146">
    <property type="entry name" value="LACI-RELATED TRANSCRIPTIONAL REPRESSOR"/>
    <property type="match status" value="1"/>
</dbReference>
<protein>
    <submittedName>
        <fullName evidence="6">HTH-type transcriptional regulator LacR</fullName>
    </submittedName>
</protein>
<evidence type="ECO:0000256" key="3">
    <source>
        <dbReference type="ARBA" id="ARBA00023163"/>
    </source>
</evidence>
<dbReference type="EMBL" id="JGZK01000004">
    <property type="protein sequence ID" value="KFI86681.1"/>
    <property type="molecule type" value="Genomic_DNA"/>
</dbReference>
<evidence type="ECO:0000313" key="6">
    <source>
        <dbReference type="EMBL" id="KFI86681.1"/>
    </source>
</evidence>
<dbReference type="PROSITE" id="PS00356">
    <property type="entry name" value="HTH_LACI_1"/>
    <property type="match status" value="1"/>
</dbReference>
<evidence type="ECO:0000259" key="4">
    <source>
        <dbReference type="PROSITE" id="PS50932"/>
    </source>
</evidence>
<comment type="caution">
    <text evidence="6">The sequence shown here is derived from an EMBL/GenBank/DDBJ whole genome shotgun (WGS) entry which is preliminary data.</text>
</comment>
<dbReference type="OrthoDB" id="37081at2"/>
<reference evidence="6 7" key="1">
    <citation type="submission" date="2014-03" db="EMBL/GenBank/DDBJ databases">
        <title>Genomics of Bifidobacteria.</title>
        <authorList>
            <person name="Ventura M."/>
            <person name="Milani C."/>
            <person name="Lugli G.A."/>
        </authorList>
    </citation>
    <scope>NUCLEOTIDE SEQUENCE [LARGE SCALE GENOMIC DNA]</scope>
    <source>
        <strain evidence="6 7">DSM 23975</strain>
    </source>
</reference>
<dbReference type="Gene3D" id="3.40.50.2300">
    <property type="match status" value="2"/>
</dbReference>
<dbReference type="AlphaFoldDB" id="A0A087CTT1"/>
<organism evidence="6 7">
    <name type="scientific">Bifidobacterium reuteri DSM 23975</name>
    <dbReference type="NCBI Taxonomy" id="1437610"/>
    <lineage>
        <taxon>Bacteria</taxon>
        <taxon>Bacillati</taxon>
        <taxon>Actinomycetota</taxon>
        <taxon>Actinomycetes</taxon>
        <taxon>Bifidobacteriales</taxon>
        <taxon>Bifidobacteriaceae</taxon>
        <taxon>Bifidobacterium</taxon>
    </lineage>
</organism>
<dbReference type="InterPro" id="IPR010982">
    <property type="entry name" value="Lambda_DNA-bd_dom_sf"/>
</dbReference>
<dbReference type="InterPro" id="IPR001387">
    <property type="entry name" value="Cro/C1-type_HTH"/>
</dbReference>
<dbReference type="Pfam" id="PF00356">
    <property type="entry name" value="LacI"/>
    <property type="match status" value="1"/>
</dbReference>
<dbReference type="Proteomes" id="UP000028984">
    <property type="component" value="Unassembled WGS sequence"/>
</dbReference>